<dbReference type="InterPro" id="IPR049316">
    <property type="entry name" value="GDC-P_C"/>
</dbReference>
<evidence type="ECO:0000256" key="6">
    <source>
        <dbReference type="ARBA" id="ARBA00023002"/>
    </source>
</evidence>
<dbReference type="NCBIfam" id="NF003346">
    <property type="entry name" value="PRK04366.1"/>
    <property type="match status" value="1"/>
</dbReference>
<dbReference type="EMBL" id="JNAX01000011">
    <property type="protein sequence ID" value="KGG20555.1"/>
    <property type="molecule type" value="Genomic_DNA"/>
</dbReference>
<accession>A0A0A2C6R8</accession>
<feature type="domain" description="Glycine dehydrogenase C-terminal" evidence="11">
    <location>
        <begin position="784"/>
        <end position="905"/>
    </location>
</feature>
<sequence>MSTAELKDFTFKSRHIGPTNEDEALMLQHLGYENSEEFISSVIPNEIFDSENNGVSIPDGCDQNKALKEINIISKKNVEHRSLIGLGYHSTVIPPVIQRNVLENPNWYTAYTPYQAEISQGRLEALFNFQTLISELTGLPISNASLLDEATAAAEAISLSLAVRKNKNANKFLVDQEILPQTFDVLKTRCEPLGISLEMFDNNNFEIDKNIFGLLIQLPGKNGRIWDPTKIINDAHKCDAIVTIAIDPLAQVLIKPMGEFGADIVVGSAQRFGVPIAFGGPHAAFFATKELYKRQIPGRIVGQSVDVEGNQALRLALQTREQHIRRDKATSNICTAQVLLAVLSSFYAVHHGPKGLKQIAENVVKYRSNFESILINLDYPIEKYSAFDSVDVYCSEASEVIQLASEEGYNFRVLPIGSDFENAKGFGVTFDELTCDEEIYKLHQILAQVKGKKAHDLSNFINENASLIDIPLREKSWLEQSVFNQYQSETDLMRYIHSLVSKDFSLVQGMIPLGSCTMKLNAAAELLPIEWREFSSIHPFAPHAQLAGFHKIINDLENWLSALTGFKGVSLQPNAGSQGEFAGLLVIRSWHQSLGEGHRNICLIPTSAHGTNPASAVMSGFKVVSVKCDQYGNVDLEDLKNKSKIHSKNLAALMVTYPSTHGVFEPNIREMCHVIHQEGGQVYLDGANLNAQVGICRPGSYGIDVCHLNLHKTFSIPHGGGGPGVGPIAVAGHLVPYLPGHSIVNCGGEKAISAVSAAPYGSAGILPISWMYIRMMGSDGLRKASSIAILSANYLAKRLDPYYPVLFKDPNGLVAHECILDLRPLKSQVGIEVEDVAKRLMDYGFHAPTISWPVAGTLMVEPTESESLSELDRFCTAMIGIREEIEQIKLGNIDPINNPLKQSPHTLKTVTSDHWDRPYSRKEAAFPLSSQEKYKFWPSVSRINNAYGDRNLICSCPSVQDLEDINSV</sequence>
<dbReference type="FunFam" id="3.40.640.10:FF:000005">
    <property type="entry name" value="Glycine dehydrogenase (decarboxylating), mitochondrial"/>
    <property type="match status" value="1"/>
</dbReference>
<evidence type="ECO:0000256" key="9">
    <source>
        <dbReference type="PIRSR" id="PIRSR603437-50"/>
    </source>
</evidence>
<dbReference type="Pfam" id="PF02347">
    <property type="entry name" value="GDC-P"/>
    <property type="match status" value="2"/>
</dbReference>
<organism evidence="12 13">
    <name type="scientific">Prochlorococcus marinus str. PAC1</name>
    <dbReference type="NCBI Taxonomy" id="59924"/>
    <lineage>
        <taxon>Bacteria</taxon>
        <taxon>Bacillati</taxon>
        <taxon>Cyanobacteriota</taxon>
        <taxon>Cyanophyceae</taxon>
        <taxon>Synechococcales</taxon>
        <taxon>Prochlorococcaceae</taxon>
        <taxon>Prochlorococcus</taxon>
    </lineage>
</organism>
<dbReference type="FunFam" id="3.90.1150.10:FF:000007">
    <property type="entry name" value="Glycine dehydrogenase (decarboxylating), mitochondrial"/>
    <property type="match status" value="1"/>
</dbReference>
<evidence type="ECO:0000313" key="12">
    <source>
        <dbReference type="EMBL" id="KGG20555.1"/>
    </source>
</evidence>
<dbReference type="InterPro" id="IPR015422">
    <property type="entry name" value="PyrdxlP-dep_Trfase_small"/>
</dbReference>
<evidence type="ECO:0000256" key="3">
    <source>
        <dbReference type="ARBA" id="ARBA00010756"/>
    </source>
</evidence>
<evidence type="ECO:0000256" key="7">
    <source>
        <dbReference type="ARBA" id="ARBA00049026"/>
    </source>
</evidence>
<keyword evidence="6 8" id="KW-0560">Oxidoreductase</keyword>
<proteinExistence type="inferred from homology"/>
<dbReference type="EC" id="1.4.4.2" evidence="8"/>
<dbReference type="GO" id="GO:0030170">
    <property type="term" value="F:pyridoxal phosphate binding"/>
    <property type="evidence" value="ECO:0007669"/>
    <property type="project" value="TreeGrafter"/>
</dbReference>
<dbReference type="GO" id="GO:0005960">
    <property type="term" value="C:glycine cleavage complex"/>
    <property type="evidence" value="ECO:0007669"/>
    <property type="project" value="TreeGrafter"/>
</dbReference>
<comment type="catalytic activity">
    <reaction evidence="7 8">
        <text>N(6)-[(R)-lipoyl]-L-lysyl-[glycine-cleavage complex H protein] + glycine + H(+) = N(6)-[(R)-S(8)-aminomethyldihydrolipoyl]-L-lysyl-[glycine-cleavage complex H protein] + CO2</text>
        <dbReference type="Rhea" id="RHEA:24304"/>
        <dbReference type="Rhea" id="RHEA-COMP:10494"/>
        <dbReference type="Rhea" id="RHEA-COMP:10495"/>
        <dbReference type="ChEBI" id="CHEBI:15378"/>
        <dbReference type="ChEBI" id="CHEBI:16526"/>
        <dbReference type="ChEBI" id="CHEBI:57305"/>
        <dbReference type="ChEBI" id="CHEBI:83099"/>
        <dbReference type="ChEBI" id="CHEBI:83143"/>
        <dbReference type="EC" id="1.4.4.2"/>
    </reaction>
</comment>
<dbReference type="Pfam" id="PF21478">
    <property type="entry name" value="GcvP2_C"/>
    <property type="match status" value="1"/>
</dbReference>
<name>A0A0A2C6R8_PROMR</name>
<dbReference type="GO" id="GO:0005829">
    <property type="term" value="C:cytosol"/>
    <property type="evidence" value="ECO:0007669"/>
    <property type="project" value="TreeGrafter"/>
</dbReference>
<reference evidence="13" key="1">
    <citation type="journal article" date="2014" name="Sci. Data">
        <title>Genomes of diverse isolates of the marine cyanobacterium Prochlorococcus.</title>
        <authorList>
            <person name="Biller S."/>
            <person name="Berube P."/>
            <person name="Thompson J."/>
            <person name="Kelly L."/>
            <person name="Roggensack S."/>
            <person name="Awad L."/>
            <person name="Roache-Johnson K."/>
            <person name="Ding H."/>
            <person name="Giovannoni S.J."/>
            <person name="Moore L.R."/>
            <person name="Chisholm S.W."/>
        </authorList>
    </citation>
    <scope>NUCLEOTIDE SEQUENCE [LARGE SCALE GENOMIC DNA]</scope>
    <source>
        <strain evidence="13">PAC1</strain>
    </source>
</reference>
<dbReference type="Gene3D" id="3.40.640.10">
    <property type="entry name" value="Type I PLP-dependent aspartate aminotransferase-like (Major domain)"/>
    <property type="match status" value="2"/>
</dbReference>
<evidence type="ECO:0000256" key="8">
    <source>
        <dbReference type="HAMAP-Rule" id="MF_00711"/>
    </source>
</evidence>
<comment type="caution">
    <text evidence="12">The sequence shown here is derived from an EMBL/GenBank/DDBJ whole genome shotgun (WGS) entry which is preliminary data.</text>
</comment>
<feature type="domain" description="Glycine cleavage system P-protein N-terminal" evidence="10">
    <location>
        <begin position="633"/>
        <end position="741"/>
    </location>
</feature>
<comment type="cofactor">
    <cofactor evidence="1 8 9">
        <name>pyridoxal 5'-phosphate</name>
        <dbReference type="ChEBI" id="CHEBI:597326"/>
    </cofactor>
</comment>
<evidence type="ECO:0000259" key="11">
    <source>
        <dbReference type="Pfam" id="PF21478"/>
    </source>
</evidence>
<dbReference type="InterPro" id="IPR015421">
    <property type="entry name" value="PyrdxlP-dep_Trfase_major"/>
</dbReference>
<dbReference type="GO" id="GO:0016594">
    <property type="term" value="F:glycine binding"/>
    <property type="evidence" value="ECO:0007669"/>
    <property type="project" value="TreeGrafter"/>
</dbReference>
<evidence type="ECO:0000313" key="13">
    <source>
        <dbReference type="Proteomes" id="UP000030392"/>
    </source>
</evidence>
<keyword evidence="5 8" id="KW-0663">Pyridoxal phosphate</keyword>
<dbReference type="HAMAP" id="MF_00711">
    <property type="entry name" value="GcvP"/>
    <property type="match status" value="1"/>
</dbReference>
<comment type="subunit">
    <text evidence="4 8">The glycine cleavage system is composed of four proteins: P, T, L and H.</text>
</comment>
<dbReference type="Proteomes" id="UP000030392">
    <property type="component" value="Unassembled WGS sequence"/>
</dbReference>
<dbReference type="CDD" id="cd00613">
    <property type="entry name" value="GDC-P"/>
    <property type="match status" value="1"/>
</dbReference>
<dbReference type="InterPro" id="IPR049315">
    <property type="entry name" value="GDC-P_N"/>
</dbReference>
<dbReference type="GO" id="GO:0019464">
    <property type="term" value="P:glycine decarboxylation via glycine cleavage system"/>
    <property type="evidence" value="ECO:0007669"/>
    <property type="project" value="UniProtKB-UniRule"/>
</dbReference>
<dbReference type="InterPro" id="IPR003437">
    <property type="entry name" value="GcvP"/>
</dbReference>
<dbReference type="SUPFAM" id="SSF53383">
    <property type="entry name" value="PLP-dependent transferases"/>
    <property type="match status" value="2"/>
</dbReference>
<dbReference type="RefSeq" id="WP_036905894.1">
    <property type="nucleotide sequence ID" value="NZ_CP138967.1"/>
</dbReference>
<evidence type="ECO:0000256" key="2">
    <source>
        <dbReference type="ARBA" id="ARBA00003788"/>
    </source>
</evidence>
<dbReference type="InterPro" id="IPR020581">
    <property type="entry name" value="GDC_P"/>
</dbReference>
<dbReference type="Gene3D" id="3.90.1150.10">
    <property type="entry name" value="Aspartate Aminotransferase, domain 1"/>
    <property type="match status" value="2"/>
</dbReference>
<dbReference type="AlphaFoldDB" id="A0A0A2C6R8"/>
<evidence type="ECO:0000256" key="5">
    <source>
        <dbReference type="ARBA" id="ARBA00022898"/>
    </source>
</evidence>
<evidence type="ECO:0000256" key="1">
    <source>
        <dbReference type="ARBA" id="ARBA00001933"/>
    </source>
</evidence>
<comment type="similarity">
    <text evidence="3 8">Belongs to the GcvP family.</text>
</comment>
<comment type="function">
    <text evidence="2 8">The glycine cleavage system catalyzes the degradation of glycine. The P protein binds the alpha-amino group of glycine through its pyridoxal phosphate cofactor; CO(2) is released and the remaining methylamine moiety is then transferred to the lipoamide cofactor of the H protein.</text>
</comment>
<evidence type="ECO:0000256" key="4">
    <source>
        <dbReference type="ARBA" id="ARBA00011690"/>
    </source>
</evidence>
<gene>
    <name evidence="8" type="primary">gcvP</name>
    <name evidence="12" type="ORF">EV03_1056</name>
</gene>
<dbReference type="FunFam" id="3.40.640.10:FF:000007">
    <property type="entry name" value="glycine dehydrogenase (Decarboxylating), mitochondrial"/>
    <property type="match status" value="1"/>
</dbReference>
<dbReference type="InterPro" id="IPR015424">
    <property type="entry name" value="PyrdxlP-dep_Trfase"/>
</dbReference>
<evidence type="ECO:0000259" key="10">
    <source>
        <dbReference type="Pfam" id="PF02347"/>
    </source>
</evidence>
<dbReference type="PANTHER" id="PTHR11773">
    <property type="entry name" value="GLYCINE DEHYDROGENASE, DECARBOXYLATING"/>
    <property type="match status" value="1"/>
</dbReference>
<dbReference type="PANTHER" id="PTHR11773:SF1">
    <property type="entry name" value="GLYCINE DEHYDROGENASE (DECARBOXYLATING), MITOCHONDRIAL"/>
    <property type="match status" value="1"/>
</dbReference>
<dbReference type="NCBIfam" id="TIGR00461">
    <property type="entry name" value="gcvP"/>
    <property type="match status" value="1"/>
</dbReference>
<protein>
    <recommendedName>
        <fullName evidence="8">Glycine dehydrogenase (decarboxylating)</fullName>
        <ecNumber evidence="8">1.4.4.2</ecNumber>
    </recommendedName>
    <alternativeName>
        <fullName evidence="8">Glycine cleavage system P-protein</fullName>
    </alternativeName>
    <alternativeName>
        <fullName evidence="8">Glycine decarboxylase</fullName>
    </alternativeName>
    <alternativeName>
        <fullName evidence="8">Glycine dehydrogenase (aminomethyl-transferring)</fullName>
    </alternativeName>
</protein>
<dbReference type="GO" id="GO:0004375">
    <property type="term" value="F:glycine dehydrogenase (decarboxylating) activity"/>
    <property type="evidence" value="ECO:0007669"/>
    <property type="project" value="UniProtKB-EC"/>
</dbReference>
<feature type="modified residue" description="N6-(pyridoxal phosphate)lysine" evidence="8 9">
    <location>
        <position position="712"/>
    </location>
</feature>
<feature type="domain" description="Glycine cleavage system P-protein N-terminal" evidence="10">
    <location>
        <begin position="14"/>
        <end position="446"/>
    </location>
</feature>